<dbReference type="OrthoDB" id="512901at2"/>
<evidence type="ECO:0000313" key="1">
    <source>
        <dbReference type="EMBL" id="SMF61129.1"/>
    </source>
</evidence>
<keyword evidence="2" id="KW-1185">Reference proteome</keyword>
<gene>
    <name evidence="1" type="ORF">SAMN06295910_0136</name>
</gene>
<dbReference type="Proteomes" id="UP000192934">
    <property type="component" value="Chromosome I"/>
</dbReference>
<proteinExistence type="predicted"/>
<accession>A0A1X7FYF2</accession>
<sequence length="159" mass="17445">MIFHLSLPARRPQHAACVVADLWGGQALPFPPVMNAWIAMADDERRSAIEFYPDGMALFPAFGARDAEGRRIAAVPSGHHAGHAAIATPLEEKAVHDIARREGWTAKTLNRGGLFRVVEFWVEDRTLLEVLTAEMQSEYLATMTSAHWAAFLDDHGGAA</sequence>
<organism evidence="1 2">
    <name type="scientific">Allosphingosinicella indica</name>
    <dbReference type="NCBI Taxonomy" id="941907"/>
    <lineage>
        <taxon>Bacteria</taxon>
        <taxon>Pseudomonadati</taxon>
        <taxon>Pseudomonadota</taxon>
        <taxon>Alphaproteobacteria</taxon>
        <taxon>Sphingomonadales</taxon>
        <taxon>Sphingomonadaceae</taxon>
        <taxon>Allosphingosinicella</taxon>
    </lineage>
</organism>
<reference evidence="2" key="1">
    <citation type="submission" date="2017-04" db="EMBL/GenBank/DDBJ databases">
        <authorList>
            <person name="Varghese N."/>
            <person name="Submissions S."/>
        </authorList>
    </citation>
    <scope>NUCLEOTIDE SEQUENCE [LARGE SCALE GENOMIC DNA]</scope>
    <source>
        <strain evidence="2">Dd16</strain>
    </source>
</reference>
<dbReference type="RefSeq" id="WP_085217055.1">
    <property type="nucleotide sequence ID" value="NZ_LT840185.1"/>
</dbReference>
<protein>
    <submittedName>
        <fullName evidence="1">Uncharacterized protein</fullName>
    </submittedName>
</protein>
<dbReference type="AlphaFoldDB" id="A0A1X7FYF2"/>
<dbReference type="EMBL" id="LT840185">
    <property type="protein sequence ID" value="SMF61129.1"/>
    <property type="molecule type" value="Genomic_DNA"/>
</dbReference>
<evidence type="ECO:0000313" key="2">
    <source>
        <dbReference type="Proteomes" id="UP000192934"/>
    </source>
</evidence>
<dbReference type="STRING" id="941907.SAMN06295910_0136"/>
<name>A0A1X7FYF2_9SPHN</name>